<dbReference type="EMBL" id="JDSS02000019">
    <property type="protein sequence ID" value="KFB68897.1"/>
    <property type="molecule type" value="Genomic_DNA"/>
</dbReference>
<accession>A0A084Y2F3</accession>
<organism evidence="1 2">
    <name type="scientific">Candidatus Accumulibacter vicinus</name>
    <dbReference type="NCBI Taxonomy" id="2954382"/>
    <lineage>
        <taxon>Bacteria</taxon>
        <taxon>Pseudomonadati</taxon>
        <taxon>Pseudomonadota</taxon>
        <taxon>Betaproteobacteria</taxon>
        <taxon>Candidatus Accumulibacter</taxon>
    </lineage>
</organism>
<dbReference type="STRING" id="1457154.CAPSK01_001752"/>
<proteinExistence type="predicted"/>
<evidence type="ECO:0000313" key="1">
    <source>
        <dbReference type="EMBL" id="KFB68897.1"/>
    </source>
</evidence>
<name>A0A084Y2F3_9PROT</name>
<sequence>MTDKDLEDLAYRWDCVTKGYAKLTFKEAHADMQALLAEVRKAGELRRRIAELEAHVRKRNNDMQEFACEVVRLANQKYADFAA</sequence>
<comment type="caution">
    <text evidence="1">The sequence shown here is derived from an EMBL/GenBank/DDBJ whole genome shotgun (WGS) entry which is preliminary data.</text>
</comment>
<evidence type="ECO:0000313" key="2">
    <source>
        <dbReference type="Proteomes" id="UP000019812"/>
    </source>
</evidence>
<gene>
    <name evidence="1" type="ORF">CAPSK01_001752</name>
</gene>
<reference evidence="1 2" key="1">
    <citation type="submission" date="2014-07" db="EMBL/GenBank/DDBJ databases">
        <title>Expanding our view of genomic diversity in Candidatus Accumulibacter clades.</title>
        <authorList>
            <person name="Skennerton C.T."/>
            <person name="Barr J.J."/>
            <person name="Slater F.R."/>
            <person name="Bond P.L."/>
            <person name="Tyson G.W."/>
        </authorList>
    </citation>
    <scope>NUCLEOTIDE SEQUENCE [LARGE SCALE GENOMIC DNA]</scope>
    <source>
        <strain evidence="2">SK-01</strain>
    </source>
</reference>
<dbReference type="Proteomes" id="UP000019812">
    <property type="component" value="Unassembled WGS sequence"/>
</dbReference>
<dbReference type="AlphaFoldDB" id="A0A084Y2F3"/>
<protein>
    <submittedName>
        <fullName evidence="1">Uncharacterized protein</fullName>
    </submittedName>
</protein>
<dbReference type="RefSeq" id="WP_034924742.1">
    <property type="nucleotide sequence ID" value="NZ_JDSS02000019.1"/>
</dbReference>